<evidence type="ECO:0000313" key="1">
    <source>
        <dbReference type="EMBL" id="KAK1432487.1"/>
    </source>
</evidence>
<protein>
    <submittedName>
        <fullName evidence="1">Uncharacterized protein</fullName>
    </submittedName>
</protein>
<dbReference type="Proteomes" id="UP001229421">
    <property type="component" value="Unassembled WGS sequence"/>
</dbReference>
<dbReference type="EMBL" id="JAUHHV010000002">
    <property type="protein sequence ID" value="KAK1432487.1"/>
    <property type="molecule type" value="Genomic_DNA"/>
</dbReference>
<comment type="caution">
    <text evidence="1">The sequence shown here is derived from an EMBL/GenBank/DDBJ whole genome shotgun (WGS) entry which is preliminary data.</text>
</comment>
<keyword evidence="2" id="KW-1185">Reference proteome</keyword>
<reference evidence="1" key="1">
    <citation type="journal article" date="2023" name="bioRxiv">
        <title>Improved chromosome-level genome assembly for marigold (Tagetes erecta).</title>
        <authorList>
            <person name="Jiang F."/>
            <person name="Yuan L."/>
            <person name="Wang S."/>
            <person name="Wang H."/>
            <person name="Xu D."/>
            <person name="Wang A."/>
            <person name="Fan W."/>
        </authorList>
    </citation>
    <scope>NUCLEOTIDE SEQUENCE</scope>
    <source>
        <strain evidence="1">WSJ</strain>
        <tissue evidence="1">Leaf</tissue>
    </source>
</reference>
<proteinExistence type="predicted"/>
<name>A0AAD8L0H7_TARER</name>
<accession>A0AAD8L0H7</accession>
<dbReference type="AlphaFoldDB" id="A0AAD8L0H7"/>
<evidence type="ECO:0000313" key="2">
    <source>
        <dbReference type="Proteomes" id="UP001229421"/>
    </source>
</evidence>
<sequence>MSAVCGPHLQTSVEEEAMVSNPPHADNNVCAWSARRRHKRLRRPHLKKQTTPKVRSRGLKSNRDQLGFVTVIDYCCNSIGVESLRNDDDYGGVG</sequence>
<gene>
    <name evidence="1" type="ORF">QVD17_09384</name>
</gene>
<organism evidence="1 2">
    <name type="scientific">Tagetes erecta</name>
    <name type="common">African marigold</name>
    <dbReference type="NCBI Taxonomy" id="13708"/>
    <lineage>
        <taxon>Eukaryota</taxon>
        <taxon>Viridiplantae</taxon>
        <taxon>Streptophyta</taxon>
        <taxon>Embryophyta</taxon>
        <taxon>Tracheophyta</taxon>
        <taxon>Spermatophyta</taxon>
        <taxon>Magnoliopsida</taxon>
        <taxon>eudicotyledons</taxon>
        <taxon>Gunneridae</taxon>
        <taxon>Pentapetalae</taxon>
        <taxon>asterids</taxon>
        <taxon>campanulids</taxon>
        <taxon>Asterales</taxon>
        <taxon>Asteraceae</taxon>
        <taxon>Asteroideae</taxon>
        <taxon>Heliantheae alliance</taxon>
        <taxon>Tageteae</taxon>
        <taxon>Tagetes</taxon>
    </lineage>
</organism>